<evidence type="ECO:0000256" key="5">
    <source>
        <dbReference type="ARBA" id="ARBA00022968"/>
    </source>
</evidence>
<evidence type="ECO:0000313" key="11">
    <source>
        <dbReference type="EMBL" id="RYQ80845.1"/>
    </source>
</evidence>
<dbReference type="InterPro" id="IPR045054">
    <property type="entry name" value="P4HA-like"/>
</dbReference>
<keyword evidence="7" id="KW-0408">Iron</keyword>
<keyword evidence="6" id="KW-0560">Oxidoreductase</keyword>
<dbReference type="GO" id="GO:0005789">
    <property type="term" value="C:endoplasmic reticulum membrane"/>
    <property type="evidence" value="ECO:0007669"/>
    <property type="project" value="UniProtKB-SubCell"/>
</dbReference>
<keyword evidence="4" id="KW-0223">Dioxygenase</keyword>
<keyword evidence="9" id="KW-1133">Transmembrane helix</keyword>
<keyword evidence="3" id="KW-0479">Metal-binding</keyword>
<gene>
    <name evidence="11" type="ORF">Ahy_Scaffold1g106973</name>
</gene>
<evidence type="ECO:0000256" key="4">
    <source>
        <dbReference type="ARBA" id="ARBA00022964"/>
    </source>
</evidence>
<dbReference type="AlphaFoldDB" id="A0A444WTZ1"/>
<dbReference type="Gene3D" id="2.60.120.620">
    <property type="entry name" value="q2cbj1_9rhob like domain"/>
    <property type="match status" value="1"/>
</dbReference>
<dbReference type="Pfam" id="PF13640">
    <property type="entry name" value="2OG-FeII_Oxy_3"/>
    <property type="match status" value="1"/>
</dbReference>
<dbReference type="Proteomes" id="UP000289738">
    <property type="component" value="Unassembled WGS sequence"/>
</dbReference>
<proteinExistence type="predicted"/>
<dbReference type="InterPro" id="IPR006620">
    <property type="entry name" value="Pro_4_hyd_alph"/>
</dbReference>
<evidence type="ECO:0000256" key="1">
    <source>
        <dbReference type="ARBA" id="ARBA00001961"/>
    </source>
</evidence>
<dbReference type="GO" id="GO:0005506">
    <property type="term" value="F:iron ion binding"/>
    <property type="evidence" value="ECO:0007669"/>
    <property type="project" value="InterPro"/>
</dbReference>
<dbReference type="PANTHER" id="PTHR10869:SF245">
    <property type="entry name" value="PROLYL 4-HYDROXYLASE SUBUNIT ALPHA-LIKE PROTEIN"/>
    <property type="match status" value="1"/>
</dbReference>
<dbReference type="PANTHER" id="PTHR10869">
    <property type="entry name" value="PROLYL 4-HYDROXYLASE ALPHA SUBUNIT"/>
    <property type="match status" value="1"/>
</dbReference>
<comment type="cofactor">
    <cofactor evidence="1">
        <name>L-ascorbate</name>
        <dbReference type="ChEBI" id="CHEBI:38290"/>
    </cofactor>
</comment>
<evidence type="ECO:0000256" key="7">
    <source>
        <dbReference type="ARBA" id="ARBA00023004"/>
    </source>
</evidence>
<reference evidence="11 12" key="1">
    <citation type="submission" date="2019-01" db="EMBL/GenBank/DDBJ databases">
        <title>Sequencing of cultivated peanut Arachis hypogaea provides insights into genome evolution and oil improvement.</title>
        <authorList>
            <person name="Chen X."/>
        </authorList>
    </citation>
    <scope>NUCLEOTIDE SEQUENCE [LARGE SCALE GENOMIC DNA]</scope>
    <source>
        <strain evidence="12">cv. Fuhuasheng</strain>
        <tissue evidence="11">Leaves</tissue>
    </source>
</reference>
<keyword evidence="9" id="KW-0472">Membrane</keyword>
<evidence type="ECO:0000256" key="8">
    <source>
        <dbReference type="ARBA" id="ARBA00049169"/>
    </source>
</evidence>
<evidence type="ECO:0000256" key="3">
    <source>
        <dbReference type="ARBA" id="ARBA00022723"/>
    </source>
</evidence>
<dbReference type="EMBL" id="SDMP01000021">
    <property type="protein sequence ID" value="RYQ80845.1"/>
    <property type="molecule type" value="Genomic_DNA"/>
</dbReference>
<evidence type="ECO:0000259" key="10">
    <source>
        <dbReference type="SMART" id="SM00702"/>
    </source>
</evidence>
<dbReference type="STRING" id="3818.A0A444WTZ1"/>
<dbReference type="InterPro" id="IPR044862">
    <property type="entry name" value="Pro_4_hyd_alph_FE2OG_OXY"/>
</dbReference>
<feature type="transmembrane region" description="Helical" evidence="9">
    <location>
        <begin position="21"/>
        <end position="40"/>
    </location>
</feature>
<evidence type="ECO:0000256" key="9">
    <source>
        <dbReference type="SAM" id="Phobius"/>
    </source>
</evidence>
<comment type="catalytic activity">
    <reaction evidence="8">
        <text>L-prolyl-[collagen] + 2-oxoglutarate + O2 = trans-4-hydroxy-L-prolyl-[collagen] + succinate + CO2</text>
        <dbReference type="Rhea" id="RHEA:18945"/>
        <dbReference type="Rhea" id="RHEA-COMP:11676"/>
        <dbReference type="Rhea" id="RHEA-COMP:11680"/>
        <dbReference type="ChEBI" id="CHEBI:15379"/>
        <dbReference type="ChEBI" id="CHEBI:16526"/>
        <dbReference type="ChEBI" id="CHEBI:16810"/>
        <dbReference type="ChEBI" id="CHEBI:30031"/>
        <dbReference type="ChEBI" id="CHEBI:50342"/>
        <dbReference type="ChEBI" id="CHEBI:61965"/>
        <dbReference type="EC" id="1.14.11.2"/>
    </reaction>
</comment>
<dbReference type="SMART" id="SM00702">
    <property type="entry name" value="P4Hc"/>
    <property type="match status" value="1"/>
</dbReference>
<keyword evidence="12" id="KW-1185">Reference proteome</keyword>
<sequence>MKGKAVKGHLIWNTRKFSKPSILICIFFFVAGLFGSSILFHSQEDTNEGLRLRRSESRLLRSTTEKTEYNLLRAGESGDNSITLIPFQVLSWMPRALYFPNFASSEQCDSIIEMARERLEPSTVALRKGETRASTEGIRTSSGMFIKANEDETGILDVIEEKIARATKIPRSHFEDFNVLRYEIGQRYASHYDAFNSVEFGLQENPRVATFLLYLTEVPEGGETIFPFENGMNMDGSYNYKDCVGLKVKPRKGDGLLFYSLFLNGSIDPVSILPYPPCDHNFLVDNDACRPLILHLHNN</sequence>
<keyword evidence="9" id="KW-0812">Transmembrane</keyword>
<comment type="subcellular location">
    <subcellularLocation>
        <location evidence="2">Endoplasmic reticulum membrane</location>
        <topology evidence="2">Single-pass type II membrane protein</topology>
    </subcellularLocation>
</comment>
<protein>
    <recommendedName>
        <fullName evidence="10">Prolyl 4-hydroxylase alpha subunit domain-containing protein</fullName>
    </recommendedName>
</protein>
<evidence type="ECO:0000256" key="2">
    <source>
        <dbReference type="ARBA" id="ARBA00004648"/>
    </source>
</evidence>
<comment type="caution">
    <text evidence="11">The sequence shown here is derived from an EMBL/GenBank/DDBJ whole genome shotgun (WGS) entry which is preliminary data.</text>
</comment>
<dbReference type="GO" id="GO:0004656">
    <property type="term" value="F:procollagen-proline 4-dioxygenase activity"/>
    <property type="evidence" value="ECO:0007669"/>
    <property type="project" value="UniProtKB-EC"/>
</dbReference>
<evidence type="ECO:0000313" key="12">
    <source>
        <dbReference type="Proteomes" id="UP000289738"/>
    </source>
</evidence>
<name>A0A444WTZ1_ARAHY</name>
<organism evidence="11 12">
    <name type="scientific">Arachis hypogaea</name>
    <name type="common">Peanut</name>
    <dbReference type="NCBI Taxonomy" id="3818"/>
    <lineage>
        <taxon>Eukaryota</taxon>
        <taxon>Viridiplantae</taxon>
        <taxon>Streptophyta</taxon>
        <taxon>Embryophyta</taxon>
        <taxon>Tracheophyta</taxon>
        <taxon>Spermatophyta</taxon>
        <taxon>Magnoliopsida</taxon>
        <taxon>eudicotyledons</taxon>
        <taxon>Gunneridae</taxon>
        <taxon>Pentapetalae</taxon>
        <taxon>rosids</taxon>
        <taxon>fabids</taxon>
        <taxon>Fabales</taxon>
        <taxon>Fabaceae</taxon>
        <taxon>Papilionoideae</taxon>
        <taxon>50 kb inversion clade</taxon>
        <taxon>dalbergioids sensu lato</taxon>
        <taxon>Dalbergieae</taxon>
        <taxon>Pterocarpus clade</taxon>
        <taxon>Arachis</taxon>
    </lineage>
</organism>
<keyword evidence="5" id="KW-0735">Signal-anchor</keyword>
<dbReference type="GO" id="GO:0031418">
    <property type="term" value="F:L-ascorbic acid binding"/>
    <property type="evidence" value="ECO:0007669"/>
    <property type="project" value="InterPro"/>
</dbReference>
<evidence type="ECO:0000256" key="6">
    <source>
        <dbReference type="ARBA" id="ARBA00023002"/>
    </source>
</evidence>
<accession>A0A444WTZ1</accession>
<feature type="domain" description="Prolyl 4-hydroxylase alpha subunit" evidence="10">
    <location>
        <begin position="94"/>
        <end position="285"/>
    </location>
</feature>